<gene>
    <name evidence="3" type="ORF">MVEN_02634000</name>
</gene>
<dbReference type="PROSITE" id="PS00108">
    <property type="entry name" value="PROTEIN_KINASE_ST"/>
    <property type="match status" value="1"/>
</dbReference>
<sequence length="450" mass="50615">MRLSCDSKLYPRCLTLPNLDHGRQVAGGSFGDIYRGFLGGQSVAIKMMRLFQQSDIDVLLKEFAREALIWRQLCHPNVLPFFGLYYCQERLCLVSPWMENGHIRALLKRESYDIDRLLSLILDVALGLEYLHDQKIVHGDLKGDNIFITPSGRACIADFGLSSFISTSLSSIQFTNSSKRNQGGTVPYQAPELFRARSNDLRSDIYAFACVVYEMLTGKPPFSELCTVVAVIAAVLTGERPLRPASCLGAPPLDGLWNLLQDCWQEQPEARPTASHIVKLLMGATIMAKKTQSTPDWDDRSTSRFSRHFVDQRRLPSVSELERMVLGDGLPDTARTRYPLPLLKKQLPRRRTPQSEQIRSLQRVPSAPFSPQLQVKKPKPLSSAVQNQWNQKSLVDAIITTGQYIAQSSALSITRTSGDTTRGIKRAREESEPVEDDVKYDKTRRLKATC</sequence>
<dbReference type="Gene3D" id="1.10.510.10">
    <property type="entry name" value="Transferase(Phosphotransferase) domain 1"/>
    <property type="match status" value="1"/>
</dbReference>
<evidence type="ECO:0000313" key="4">
    <source>
        <dbReference type="Proteomes" id="UP000620124"/>
    </source>
</evidence>
<keyword evidence="4" id="KW-1185">Reference proteome</keyword>
<dbReference type="Proteomes" id="UP000620124">
    <property type="component" value="Unassembled WGS sequence"/>
</dbReference>
<feature type="domain" description="Protein kinase" evidence="2">
    <location>
        <begin position="19"/>
        <end position="286"/>
    </location>
</feature>
<dbReference type="SMART" id="SM00220">
    <property type="entry name" value="S_TKc"/>
    <property type="match status" value="1"/>
</dbReference>
<dbReference type="PANTHER" id="PTHR44329">
    <property type="entry name" value="SERINE/THREONINE-PROTEIN KINASE TNNI3K-RELATED"/>
    <property type="match status" value="1"/>
</dbReference>
<dbReference type="InterPro" id="IPR011009">
    <property type="entry name" value="Kinase-like_dom_sf"/>
</dbReference>
<dbReference type="InterPro" id="IPR001245">
    <property type="entry name" value="Ser-Thr/Tyr_kinase_cat_dom"/>
</dbReference>
<accession>A0A8H6TU29</accession>
<evidence type="ECO:0000313" key="3">
    <source>
        <dbReference type="EMBL" id="KAF7325333.1"/>
    </source>
</evidence>
<dbReference type="OrthoDB" id="4062651at2759"/>
<organism evidence="3 4">
    <name type="scientific">Mycena venus</name>
    <dbReference type="NCBI Taxonomy" id="2733690"/>
    <lineage>
        <taxon>Eukaryota</taxon>
        <taxon>Fungi</taxon>
        <taxon>Dikarya</taxon>
        <taxon>Basidiomycota</taxon>
        <taxon>Agaricomycotina</taxon>
        <taxon>Agaricomycetes</taxon>
        <taxon>Agaricomycetidae</taxon>
        <taxon>Agaricales</taxon>
        <taxon>Marasmiineae</taxon>
        <taxon>Mycenaceae</taxon>
        <taxon>Mycena</taxon>
    </lineage>
</organism>
<dbReference type="AlphaFoldDB" id="A0A8H6TU29"/>
<feature type="region of interest" description="Disordered" evidence="1">
    <location>
        <begin position="347"/>
        <end position="381"/>
    </location>
</feature>
<comment type="caution">
    <text evidence="3">The sequence shown here is derived from an EMBL/GenBank/DDBJ whole genome shotgun (WGS) entry which is preliminary data.</text>
</comment>
<evidence type="ECO:0000259" key="2">
    <source>
        <dbReference type="PROSITE" id="PS50011"/>
    </source>
</evidence>
<evidence type="ECO:0000256" key="1">
    <source>
        <dbReference type="SAM" id="MobiDB-lite"/>
    </source>
</evidence>
<protein>
    <submittedName>
        <fullName evidence="3">Protein kinase domain-containing protein</fullName>
    </submittedName>
</protein>
<dbReference type="InterPro" id="IPR008271">
    <property type="entry name" value="Ser/Thr_kinase_AS"/>
</dbReference>
<name>A0A8H6TU29_9AGAR</name>
<feature type="region of interest" description="Disordered" evidence="1">
    <location>
        <begin position="415"/>
        <end position="438"/>
    </location>
</feature>
<dbReference type="GO" id="GO:0005524">
    <property type="term" value="F:ATP binding"/>
    <property type="evidence" value="ECO:0007669"/>
    <property type="project" value="InterPro"/>
</dbReference>
<reference evidence="3" key="1">
    <citation type="submission" date="2020-05" db="EMBL/GenBank/DDBJ databases">
        <title>Mycena genomes resolve the evolution of fungal bioluminescence.</title>
        <authorList>
            <person name="Tsai I.J."/>
        </authorList>
    </citation>
    <scope>NUCLEOTIDE SEQUENCE</scope>
    <source>
        <strain evidence="3">CCC161011</strain>
    </source>
</reference>
<dbReference type="InterPro" id="IPR000719">
    <property type="entry name" value="Prot_kinase_dom"/>
</dbReference>
<dbReference type="Pfam" id="PF07714">
    <property type="entry name" value="PK_Tyr_Ser-Thr"/>
    <property type="match status" value="1"/>
</dbReference>
<feature type="compositionally biased region" description="Basic and acidic residues" evidence="1">
    <location>
        <begin position="426"/>
        <end position="438"/>
    </location>
</feature>
<dbReference type="EMBL" id="JACAZI010000053">
    <property type="protein sequence ID" value="KAF7325333.1"/>
    <property type="molecule type" value="Genomic_DNA"/>
</dbReference>
<proteinExistence type="predicted"/>
<keyword evidence="3" id="KW-0418">Kinase</keyword>
<dbReference type="SUPFAM" id="SSF56112">
    <property type="entry name" value="Protein kinase-like (PK-like)"/>
    <property type="match status" value="1"/>
</dbReference>
<dbReference type="GO" id="GO:0004674">
    <property type="term" value="F:protein serine/threonine kinase activity"/>
    <property type="evidence" value="ECO:0007669"/>
    <property type="project" value="TreeGrafter"/>
</dbReference>
<keyword evidence="3" id="KW-0808">Transferase</keyword>
<dbReference type="PROSITE" id="PS50011">
    <property type="entry name" value="PROTEIN_KINASE_DOM"/>
    <property type="match status" value="1"/>
</dbReference>
<dbReference type="InterPro" id="IPR051681">
    <property type="entry name" value="Ser/Thr_Kinases-Pseudokinases"/>
</dbReference>